<proteinExistence type="predicted"/>
<dbReference type="AlphaFoldDB" id="A0A1L7AB99"/>
<gene>
    <name evidence="2" type="ORF">RGI145_01030</name>
</gene>
<name>A0A1L7AB99_9PROT</name>
<evidence type="ECO:0000256" key="1">
    <source>
        <dbReference type="SAM" id="MobiDB-lite"/>
    </source>
</evidence>
<sequence length="70" mass="7970">MPWWRWRPAMDAPATAAGRRRRRTTGWVRWAAMGATGRSTGGTARCGLGLGLRCGQRHHRRNRQARQEAE</sequence>
<protein>
    <submittedName>
        <fullName evidence="2">Uncharacterized protein</fullName>
    </submittedName>
</protein>
<feature type="region of interest" description="Disordered" evidence="1">
    <location>
        <begin position="1"/>
        <end position="22"/>
    </location>
</feature>
<dbReference type="Proteomes" id="UP000185494">
    <property type="component" value="Chromosome 1"/>
</dbReference>
<organism evidence="2 3">
    <name type="scientific">Roseomonas gilardii</name>
    <dbReference type="NCBI Taxonomy" id="257708"/>
    <lineage>
        <taxon>Bacteria</taxon>
        <taxon>Pseudomonadati</taxon>
        <taxon>Pseudomonadota</taxon>
        <taxon>Alphaproteobacteria</taxon>
        <taxon>Acetobacterales</taxon>
        <taxon>Roseomonadaceae</taxon>
        <taxon>Roseomonas</taxon>
    </lineage>
</organism>
<evidence type="ECO:0000313" key="2">
    <source>
        <dbReference type="EMBL" id="APT55909.1"/>
    </source>
</evidence>
<accession>A0A1L7AB99</accession>
<dbReference type="KEGG" id="rgi:RGI145_01030"/>
<reference evidence="2 3" key="1">
    <citation type="submission" date="2016-05" db="EMBL/GenBank/DDBJ databases">
        <title>Complete Genome and Methylome Analysis of Psychrotrophic Bacterial Isolates from Antarctic Lake Untersee.</title>
        <authorList>
            <person name="Fomenkov A."/>
            <person name="Akimov V.N."/>
            <person name="Vasilyeva L.V."/>
            <person name="Andersen D."/>
            <person name="Vincze T."/>
            <person name="Roberts R.J."/>
        </authorList>
    </citation>
    <scope>NUCLEOTIDE SEQUENCE [LARGE SCALE GENOMIC DNA]</scope>
    <source>
        <strain evidence="2 3">U14-5</strain>
    </source>
</reference>
<dbReference type="EMBL" id="CP015583">
    <property type="protein sequence ID" value="APT55909.1"/>
    <property type="molecule type" value="Genomic_DNA"/>
</dbReference>
<evidence type="ECO:0000313" key="3">
    <source>
        <dbReference type="Proteomes" id="UP000185494"/>
    </source>
</evidence>